<dbReference type="Gene3D" id="3.90.1150.10">
    <property type="entry name" value="Aspartate Aminotransferase, domain 1"/>
    <property type="match status" value="1"/>
</dbReference>
<feature type="binding site" evidence="4">
    <location>
        <begin position="223"/>
        <end position="226"/>
    </location>
    <ligand>
        <name>pyridoxal 5'-phosphate</name>
        <dbReference type="ChEBI" id="CHEBI:597326"/>
    </ligand>
</feature>
<name>A0A7R6PAZ4_9GAMM</name>
<feature type="binding site" evidence="4">
    <location>
        <position position="141"/>
    </location>
    <ligand>
        <name>N(2)-acetyl-L-ornithine</name>
        <dbReference type="ChEBI" id="CHEBI:57805"/>
    </ligand>
</feature>
<gene>
    <name evidence="4" type="primary">argD</name>
    <name evidence="5" type="ORF">AMJAP_0162</name>
</gene>
<accession>A0A7R6PAZ4</accession>
<feature type="binding site" evidence="4">
    <location>
        <begin position="105"/>
        <end position="106"/>
    </location>
    <ligand>
        <name>pyridoxal 5'-phosphate</name>
        <dbReference type="ChEBI" id="CHEBI:597326"/>
    </ligand>
</feature>
<dbReference type="GO" id="GO:0006526">
    <property type="term" value="P:L-arginine biosynthetic process"/>
    <property type="evidence" value="ECO:0007669"/>
    <property type="project" value="UniProtKB-UniRule"/>
</dbReference>
<dbReference type="InterPro" id="IPR050103">
    <property type="entry name" value="Class-III_PLP-dep_AT"/>
</dbReference>
<evidence type="ECO:0000256" key="1">
    <source>
        <dbReference type="ARBA" id="ARBA00022576"/>
    </source>
</evidence>
<dbReference type="OrthoDB" id="9801052at2"/>
<sequence>MDKTISRKGFDDVMVPNYAPSQIIPVRGAGSRVWDQAGKEYIDFAGGIAVNALGHCHPELVNTLQEQSQKLWHLSNVWTNEPAIQLAEQLTKATFAQQVYFSNSGAEANEAALKLARKYAKDNFGADKTEIIAFNNGFHGRTLFTVTAGGQAKYCEGFEPLPGDITHLPYNDLATLEYHLSDKTCAVIVEPIQGEGGIIPAEPVFLEGLRALCTQYNALLIFDEIQTGMGRTGALFSYQNYDVIPDILTSAKALGGGFPIGAMLTTKVIAESFSLGSHGSTYGGNPLACSVASTALKLINDPTLLAGVKQRQTMFLSGLKQLNQKIGLFKDIRVEGLLIGCELKVSWQGKSRELLKLAEEQGVMVLIAGPNVLRLAPSLIIPYPDMNKGLQRLAQAMLALKMGF</sequence>
<feature type="binding site" evidence="4">
    <location>
        <position position="280"/>
    </location>
    <ligand>
        <name>N(2)-acetyl-L-ornithine</name>
        <dbReference type="ChEBI" id="CHEBI:57805"/>
    </ligand>
</feature>
<keyword evidence="4" id="KW-0963">Cytoplasm</keyword>
<dbReference type="PROSITE" id="PS00600">
    <property type="entry name" value="AA_TRANSFER_CLASS_3"/>
    <property type="match status" value="1"/>
</dbReference>
<keyword evidence="3 4" id="KW-0663">Pyridoxal phosphate</keyword>
<comment type="similarity">
    <text evidence="4">Belongs to the class-III pyridoxal-phosphate-dependent aminotransferase family. ArgD subfamily.</text>
</comment>
<keyword evidence="6" id="KW-1185">Reference proteome</keyword>
<comment type="miscellaneous">
    <text evidence="4">May also have succinyldiaminopimelate aminotransferase activity, thus carrying out the corresponding step in lysine biosynthesis.</text>
</comment>
<dbReference type="Proteomes" id="UP000595663">
    <property type="component" value="Chromosome"/>
</dbReference>
<comment type="pathway">
    <text evidence="4">Amino-acid biosynthesis; L-arginine biosynthesis; N(2)-acetyl-L-ornithine from L-glutamate: step 4/4.</text>
</comment>
<comment type="subcellular location">
    <subcellularLocation>
        <location evidence="4">Cytoplasm</location>
    </subcellularLocation>
</comment>
<dbReference type="NCBIfam" id="TIGR00707">
    <property type="entry name" value="argD"/>
    <property type="match status" value="1"/>
</dbReference>
<evidence type="ECO:0000256" key="2">
    <source>
        <dbReference type="ARBA" id="ARBA00022679"/>
    </source>
</evidence>
<dbReference type="RefSeq" id="WP_019621067.1">
    <property type="nucleotide sequence ID" value="NZ_AP014545.1"/>
</dbReference>
<dbReference type="InterPro" id="IPR017652">
    <property type="entry name" value="Ac/SucOrn_transaminase_bac"/>
</dbReference>
<comment type="cofactor">
    <cofactor evidence="4">
        <name>pyridoxal 5'-phosphate</name>
        <dbReference type="ChEBI" id="CHEBI:597326"/>
    </cofactor>
    <text evidence="4">Binds 1 pyridoxal phosphate per subunit.</text>
</comment>
<evidence type="ECO:0000313" key="6">
    <source>
        <dbReference type="Proteomes" id="UP000595663"/>
    </source>
</evidence>
<dbReference type="Pfam" id="PF00202">
    <property type="entry name" value="Aminotran_3"/>
    <property type="match status" value="1"/>
</dbReference>
<organism evidence="5 6">
    <name type="scientific">Amphritea japonica ATCC BAA-1530</name>
    <dbReference type="NCBI Taxonomy" id="1278309"/>
    <lineage>
        <taxon>Bacteria</taxon>
        <taxon>Pseudomonadati</taxon>
        <taxon>Pseudomonadota</taxon>
        <taxon>Gammaproteobacteria</taxon>
        <taxon>Oceanospirillales</taxon>
        <taxon>Oceanospirillaceae</taxon>
        <taxon>Amphritea</taxon>
    </lineage>
</organism>
<dbReference type="PANTHER" id="PTHR11986">
    <property type="entry name" value="AMINOTRANSFERASE CLASS III"/>
    <property type="match status" value="1"/>
</dbReference>
<protein>
    <recommendedName>
        <fullName evidence="4">Acetylornithine aminotransferase</fullName>
        <shortName evidence="4">ACOAT</shortName>
        <ecNumber evidence="4">2.6.1.11</ecNumber>
    </recommendedName>
</protein>
<dbReference type="InterPro" id="IPR015422">
    <property type="entry name" value="PyrdxlP-dep_Trfase_small"/>
</dbReference>
<dbReference type="NCBIfam" id="NF009047">
    <property type="entry name" value="PRK12381.1"/>
    <property type="match status" value="1"/>
</dbReference>
<dbReference type="InterPro" id="IPR015421">
    <property type="entry name" value="PyrdxlP-dep_Trfase_major"/>
</dbReference>
<dbReference type="PANTHER" id="PTHR11986:SF113">
    <property type="entry name" value="SUCCINYLORNITHINE TRANSAMINASE"/>
    <property type="match status" value="1"/>
</dbReference>
<dbReference type="NCBIfam" id="NF002325">
    <property type="entry name" value="PRK01278.1"/>
    <property type="match status" value="1"/>
</dbReference>
<proteinExistence type="inferred from homology"/>
<dbReference type="Gene3D" id="3.40.640.10">
    <property type="entry name" value="Type I PLP-dependent aspartate aminotransferase-like (Major domain)"/>
    <property type="match status" value="1"/>
</dbReference>
<dbReference type="KEGG" id="ajp:AMJAP_0162"/>
<dbReference type="GO" id="GO:0003992">
    <property type="term" value="F:N2-acetyl-L-ornithine:2-oxoglutarate 5-aminotransferase activity"/>
    <property type="evidence" value="ECO:0007669"/>
    <property type="project" value="UniProtKB-UniRule"/>
</dbReference>
<dbReference type="PIRSF" id="PIRSF000521">
    <property type="entry name" value="Transaminase_4ab_Lys_Orn"/>
    <property type="match status" value="1"/>
</dbReference>
<keyword evidence="2 4" id="KW-0808">Transferase</keyword>
<dbReference type="InterPro" id="IPR015424">
    <property type="entry name" value="PyrdxlP-dep_Trfase"/>
</dbReference>
<keyword evidence="1 4" id="KW-0032">Aminotransferase</keyword>
<dbReference type="InterPro" id="IPR005814">
    <property type="entry name" value="Aminotrans_3"/>
</dbReference>
<dbReference type="InterPro" id="IPR049704">
    <property type="entry name" value="Aminotrans_3_PPA_site"/>
</dbReference>
<dbReference type="GO" id="GO:0030170">
    <property type="term" value="F:pyridoxal phosphate binding"/>
    <property type="evidence" value="ECO:0007669"/>
    <property type="project" value="InterPro"/>
</dbReference>
<dbReference type="NCBIfam" id="NF003468">
    <property type="entry name" value="PRK05093.1"/>
    <property type="match status" value="1"/>
</dbReference>
<keyword evidence="4" id="KW-0028">Amino-acid biosynthesis</keyword>
<comment type="catalytic activity">
    <reaction evidence="4">
        <text>N(2)-acetyl-L-ornithine + 2-oxoglutarate = N-acetyl-L-glutamate 5-semialdehyde + L-glutamate</text>
        <dbReference type="Rhea" id="RHEA:18049"/>
        <dbReference type="ChEBI" id="CHEBI:16810"/>
        <dbReference type="ChEBI" id="CHEBI:29123"/>
        <dbReference type="ChEBI" id="CHEBI:29985"/>
        <dbReference type="ChEBI" id="CHEBI:57805"/>
        <dbReference type="EC" id="2.6.1.11"/>
    </reaction>
</comment>
<dbReference type="UniPathway" id="UPA00068">
    <property type="reaction ID" value="UER00109"/>
</dbReference>
<dbReference type="CDD" id="cd00610">
    <property type="entry name" value="OAT_like"/>
    <property type="match status" value="1"/>
</dbReference>
<dbReference type="EC" id="2.6.1.11" evidence="4"/>
<dbReference type="EMBL" id="AP014545">
    <property type="protein sequence ID" value="BBB24761.1"/>
    <property type="molecule type" value="Genomic_DNA"/>
</dbReference>
<evidence type="ECO:0000256" key="4">
    <source>
        <dbReference type="HAMAP-Rule" id="MF_01107"/>
    </source>
</evidence>
<evidence type="ECO:0000256" key="3">
    <source>
        <dbReference type="ARBA" id="ARBA00022898"/>
    </source>
</evidence>
<dbReference type="SUPFAM" id="SSF53383">
    <property type="entry name" value="PLP-dependent transferases"/>
    <property type="match status" value="1"/>
</dbReference>
<dbReference type="GO" id="GO:0042802">
    <property type="term" value="F:identical protein binding"/>
    <property type="evidence" value="ECO:0007669"/>
    <property type="project" value="TreeGrafter"/>
</dbReference>
<feature type="modified residue" description="N6-(pyridoxal phosphate)lysine" evidence="4">
    <location>
        <position position="252"/>
    </location>
</feature>
<dbReference type="InterPro" id="IPR004636">
    <property type="entry name" value="AcOrn/SuccOrn_fam"/>
</dbReference>
<comment type="subunit">
    <text evidence="4">Homodimer.</text>
</comment>
<feature type="binding site" evidence="4">
    <location>
        <position position="138"/>
    </location>
    <ligand>
        <name>pyridoxal 5'-phosphate</name>
        <dbReference type="ChEBI" id="CHEBI:597326"/>
    </ligand>
</feature>
<dbReference type="HAMAP" id="MF_01107">
    <property type="entry name" value="ArgD_aminotrans_3"/>
    <property type="match status" value="1"/>
</dbReference>
<evidence type="ECO:0000313" key="5">
    <source>
        <dbReference type="EMBL" id="BBB24761.1"/>
    </source>
</evidence>
<dbReference type="AlphaFoldDB" id="A0A7R6PAZ4"/>
<dbReference type="NCBIfam" id="TIGR03246">
    <property type="entry name" value="arg_catab_astC"/>
    <property type="match status" value="1"/>
</dbReference>
<dbReference type="GO" id="GO:0005737">
    <property type="term" value="C:cytoplasm"/>
    <property type="evidence" value="ECO:0007669"/>
    <property type="project" value="UniProtKB-SubCell"/>
</dbReference>
<dbReference type="FunFam" id="3.40.640.10:FF:000004">
    <property type="entry name" value="Acetylornithine aminotransferase"/>
    <property type="match status" value="1"/>
</dbReference>
<reference evidence="5 6" key="1">
    <citation type="journal article" date="2008" name="Int. J. Syst. Evol. Microbiol.">
        <title>Amphritea japonica sp. nov. and Amphritea balenae sp. nov., isolated from the sediment adjacent to sperm whale carcasses off Kagoshima, Japan.</title>
        <authorList>
            <person name="Miyazaki M."/>
            <person name="Nogi Y."/>
            <person name="Fujiwara Y."/>
            <person name="Kawato M."/>
            <person name="Nagahama T."/>
            <person name="Kubokawa K."/>
            <person name="Horikoshi K."/>
        </authorList>
    </citation>
    <scope>NUCLEOTIDE SEQUENCE [LARGE SCALE GENOMIC DNA]</scope>
    <source>
        <strain evidence="5 6">ATCC BAA-1530</strain>
    </source>
</reference>
<keyword evidence="4" id="KW-0055">Arginine biosynthesis</keyword>
<feature type="binding site" evidence="4">
    <location>
        <position position="281"/>
    </location>
    <ligand>
        <name>pyridoxal 5'-phosphate</name>
        <dbReference type="ChEBI" id="CHEBI:597326"/>
    </ligand>
</feature>